<gene>
    <name evidence="1" type="ORF">METZ01_LOCUS213908</name>
</gene>
<reference evidence="1" key="1">
    <citation type="submission" date="2018-05" db="EMBL/GenBank/DDBJ databases">
        <authorList>
            <person name="Lanie J.A."/>
            <person name="Ng W.-L."/>
            <person name="Kazmierczak K.M."/>
            <person name="Andrzejewski T.M."/>
            <person name="Davidsen T.M."/>
            <person name="Wayne K.J."/>
            <person name="Tettelin H."/>
            <person name="Glass J.I."/>
            <person name="Rusch D."/>
            <person name="Podicherti R."/>
            <person name="Tsui H.-C.T."/>
            <person name="Winkler M.E."/>
        </authorList>
    </citation>
    <scope>NUCLEOTIDE SEQUENCE</scope>
</reference>
<organism evidence="1">
    <name type="scientific">marine metagenome</name>
    <dbReference type="NCBI Taxonomy" id="408172"/>
    <lineage>
        <taxon>unclassified sequences</taxon>
        <taxon>metagenomes</taxon>
        <taxon>ecological metagenomes</taxon>
    </lineage>
</organism>
<sequence length="54" mass="5825">MSSTSIFSIVLVIFLAINNLKPASEIPANKNRKVSASKNVSLGFIGYIHPPIIL</sequence>
<name>A0A382FFF6_9ZZZZ</name>
<protein>
    <submittedName>
        <fullName evidence="1">Uncharacterized protein</fullName>
    </submittedName>
</protein>
<dbReference type="EMBL" id="UINC01049362">
    <property type="protein sequence ID" value="SVB61054.1"/>
    <property type="molecule type" value="Genomic_DNA"/>
</dbReference>
<accession>A0A382FFF6</accession>
<evidence type="ECO:0000313" key="1">
    <source>
        <dbReference type="EMBL" id="SVB61054.1"/>
    </source>
</evidence>
<proteinExistence type="predicted"/>
<dbReference type="AlphaFoldDB" id="A0A382FFF6"/>